<proteinExistence type="predicted"/>
<evidence type="ECO:0000313" key="1">
    <source>
        <dbReference type="EMBL" id="WNZ44510.1"/>
    </source>
</evidence>
<dbReference type="RefSeq" id="WP_316426581.1">
    <property type="nucleotide sequence ID" value="NZ_CP130144.1"/>
</dbReference>
<protein>
    <submittedName>
        <fullName evidence="1">Uncharacterized protein</fullName>
    </submittedName>
</protein>
<dbReference type="AlphaFoldDB" id="A0AA96X2U8"/>
<reference evidence="1" key="1">
    <citation type="journal article" date="2023" name="Plants (Basel)">
        <title>Genomic Analysis of Leptolyngbya boryana CZ1 Reveals Efficient Carbon Fixation Modules.</title>
        <authorList>
            <person name="Bai X."/>
            <person name="Wang H."/>
            <person name="Cheng W."/>
            <person name="Wang J."/>
            <person name="Ma M."/>
            <person name="Hu H."/>
            <person name="Song Z."/>
            <person name="Ma H."/>
            <person name="Fan Y."/>
            <person name="Du C."/>
            <person name="Xu J."/>
        </authorList>
    </citation>
    <scope>NUCLEOTIDE SEQUENCE</scope>
    <source>
        <strain evidence="1">CZ1</strain>
    </source>
</reference>
<accession>A0AA96X2U8</accession>
<gene>
    <name evidence="1" type="ORF">Q2T42_22175</name>
</gene>
<reference evidence="1" key="2">
    <citation type="submission" date="2023-07" db="EMBL/GenBank/DDBJ databases">
        <authorList>
            <person name="Bai X.-H."/>
            <person name="Wang H.-H."/>
            <person name="Wang J."/>
            <person name="Ma M.-Y."/>
            <person name="Hu H.-H."/>
            <person name="Song Z.-L."/>
            <person name="Ma H.-G."/>
            <person name="Fan Y."/>
            <person name="Du C.-Y."/>
            <person name="Xu J.-C."/>
        </authorList>
    </citation>
    <scope>NUCLEOTIDE SEQUENCE</scope>
    <source>
        <strain evidence="1">CZ1</strain>
    </source>
</reference>
<organism evidence="1">
    <name type="scientific">Leptolyngbya boryana CZ1</name>
    <dbReference type="NCBI Taxonomy" id="3060204"/>
    <lineage>
        <taxon>Bacteria</taxon>
        <taxon>Bacillati</taxon>
        <taxon>Cyanobacteriota</taxon>
        <taxon>Cyanophyceae</taxon>
        <taxon>Leptolyngbyales</taxon>
        <taxon>Leptolyngbyaceae</taxon>
        <taxon>Leptolyngbya group</taxon>
        <taxon>Leptolyngbya</taxon>
    </lineage>
</organism>
<dbReference type="EMBL" id="CP130144">
    <property type="protein sequence ID" value="WNZ44510.1"/>
    <property type="molecule type" value="Genomic_DNA"/>
</dbReference>
<sequence length="125" mass="14959">MEDWQLEEITKLEAKYGTVPPPWVIFPNEHPYSMCWSMGTGEAHIIVWSDWWEEQNYSEAEKIEYFRQWKPPVCWLEWMSDAVWEPAENDEEEIVNFAKIEALGLGSKADFDRVMNEPKFFESEF</sequence>
<name>A0AA96X2U8_LEPBY</name>